<reference evidence="4" key="1">
    <citation type="journal article" date="2014" name="Int. J. Syst. Evol. Microbiol.">
        <title>Complete genome sequence of Corynebacterium casei LMG S-19264T (=DSM 44701T), isolated from a smear-ripened cheese.</title>
        <authorList>
            <consortium name="US DOE Joint Genome Institute (JGI-PGF)"/>
            <person name="Walter F."/>
            <person name="Albersmeier A."/>
            <person name="Kalinowski J."/>
            <person name="Ruckert C."/>
        </authorList>
    </citation>
    <scope>NUCLEOTIDE SEQUENCE</scope>
    <source>
        <strain evidence="4">VKM Ac-1069</strain>
    </source>
</reference>
<dbReference type="InterPro" id="IPR007372">
    <property type="entry name" value="Lipid/polyisoprenoid-bd_YceI"/>
</dbReference>
<dbReference type="EMBL" id="BSFQ01000004">
    <property type="protein sequence ID" value="GLL10199.1"/>
    <property type="molecule type" value="Genomic_DNA"/>
</dbReference>
<keyword evidence="2" id="KW-0472">Membrane</keyword>
<reference evidence="4" key="2">
    <citation type="submission" date="2023-01" db="EMBL/GenBank/DDBJ databases">
        <authorList>
            <person name="Sun Q."/>
            <person name="Evtushenko L."/>
        </authorList>
    </citation>
    <scope>NUCLEOTIDE SEQUENCE</scope>
    <source>
        <strain evidence="4">VKM Ac-1069</strain>
    </source>
</reference>
<keyword evidence="2" id="KW-0812">Transmembrane</keyword>
<dbReference type="PANTHER" id="PTHR34406">
    <property type="entry name" value="PROTEIN YCEI"/>
    <property type="match status" value="1"/>
</dbReference>
<comment type="similarity">
    <text evidence="1">Belongs to the UPF0312 family.</text>
</comment>
<feature type="domain" description="Lipid/polyisoprenoid-binding YceI-like" evidence="3">
    <location>
        <begin position="59"/>
        <end position="226"/>
    </location>
</feature>
<evidence type="ECO:0000313" key="4">
    <source>
        <dbReference type="EMBL" id="GLL10199.1"/>
    </source>
</evidence>
<keyword evidence="5" id="KW-1185">Reference proteome</keyword>
<dbReference type="SUPFAM" id="SSF101874">
    <property type="entry name" value="YceI-like"/>
    <property type="match status" value="1"/>
</dbReference>
<feature type="transmembrane region" description="Helical" evidence="2">
    <location>
        <begin position="12"/>
        <end position="31"/>
    </location>
</feature>
<dbReference type="AlphaFoldDB" id="A0A9W6NUV2"/>
<accession>A0A9W6NUV2</accession>
<dbReference type="Proteomes" id="UP001143463">
    <property type="component" value="Unassembled WGS sequence"/>
</dbReference>
<comment type="caution">
    <text evidence="4">The sequence shown here is derived from an EMBL/GenBank/DDBJ whole genome shotgun (WGS) entry which is preliminary data.</text>
</comment>
<gene>
    <name evidence="4" type="ORF">GCM10017577_13390</name>
</gene>
<sequence>MPVKLRTYWKRYLLGAVALVVVLAVGGPLFYAKVIEGDAAAPLAVGTDRTAATGELGGTYAVSAGSESGYRVHEILGGQSIDAVGRTQDVSGSATVSGSQVTAGDVTVQLATVKSDQARRDNQFTGTIMNVAEHPTATFRLTEAVDLGEGFTGGERATADATGELTVRGVTRPVTFPLTAIRNGGGIDVSGSVPVTFADFGVTPPSIGDFVTVDPTGQIEFLLKLTPAA</sequence>
<name>A0A9W6NUV2_9PSEU</name>
<evidence type="ECO:0000256" key="1">
    <source>
        <dbReference type="ARBA" id="ARBA00008812"/>
    </source>
</evidence>
<dbReference type="Gene3D" id="2.40.128.110">
    <property type="entry name" value="Lipid/polyisoprenoid-binding, YceI-like"/>
    <property type="match status" value="1"/>
</dbReference>
<dbReference type="SMART" id="SM00867">
    <property type="entry name" value="YceI"/>
    <property type="match status" value="1"/>
</dbReference>
<evidence type="ECO:0000256" key="2">
    <source>
        <dbReference type="SAM" id="Phobius"/>
    </source>
</evidence>
<organism evidence="4 5">
    <name type="scientific">Pseudonocardia halophobica</name>
    <dbReference type="NCBI Taxonomy" id="29401"/>
    <lineage>
        <taxon>Bacteria</taxon>
        <taxon>Bacillati</taxon>
        <taxon>Actinomycetota</taxon>
        <taxon>Actinomycetes</taxon>
        <taxon>Pseudonocardiales</taxon>
        <taxon>Pseudonocardiaceae</taxon>
        <taxon>Pseudonocardia</taxon>
    </lineage>
</organism>
<dbReference type="InterPro" id="IPR036761">
    <property type="entry name" value="TTHA0802/YceI-like_sf"/>
</dbReference>
<keyword evidence="2" id="KW-1133">Transmembrane helix</keyword>
<evidence type="ECO:0000313" key="5">
    <source>
        <dbReference type="Proteomes" id="UP001143463"/>
    </source>
</evidence>
<dbReference type="RefSeq" id="WP_051736726.1">
    <property type="nucleotide sequence ID" value="NZ_BAAAUZ010000004.1"/>
</dbReference>
<proteinExistence type="inferred from homology"/>
<evidence type="ECO:0000259" key="3">
    <source>
        <dbReference type="SMART" id="SM00867"/>
    </source>
</evidence>
<protein>
    <recommendedName>
        <fullName evidence="3">Lipid/polyisoprenoid-binding YceI-like domain-containing protein</fullName>
    </recommendedName>
</protein>
<dbReference type="PANTHER" id="PTHR34406:SF1">
    <property type="entry name" value="PROTEIN YCEI"/>
    <property type="match status" value="1"/>
</dbReference>
<dbReference type="Pfam" id="PF04264">
    <property type="entry name" value="YceI"/>
    <property type="match status" value="1"/>
</dbReference>